<sequence length="493" mass="56978">MQIEPYINTVLKIQDNSTLINAKLNRRKHQNIVYENDGLTAKYSPNPETHEYVCFQTEQAITSSFYYFEVKILKKENVKNIISIGLAFDNYQTNKPLGIIGGSIGYYSDGKVILKKQEIDLKLNQYKQDDIIGCGIHKSEVFFTHNGIRSLQTIKIDFKEPLYPTVVCGDVVALRFNLGASPMIFDYQKMLQKEKNEIIQEIDKQDVSPYSLHLIIQEYLWSQGYLNSLKQFERESSLQENENMRLEKKPEEMNYEEEQQCDGDLKRKQSLQMTPMSALQRKLSGLQSPNFQQISSIERKVSGFYLDEQENNNELNQIAEQAFLKDQLVNQERIKIQKLIREGKIGEVIDILLDMMPGFLQKEGIQQTLYAQYFIELLKKDKVQEAIVLGQIHLSQNLQYQVECVDEKLNPIKIKIESILGLICYDDIGVSALRGLISQQQRERVCDYINRSLLIELGYEDESALEICLKQLIQVCGQNQQRGLLGGHSVQFL</sequence>
<dbReference type="EMBL" id="CAJJDM010000051">
    <property type="protein sequence ID" value="CAD8073760.1"/>
    <property type="molecule type" value="Genomic_DNA"/>
</dbReference>
<dbReference type="Proteomes" id="UP000688137">
    <property type="component" value="Unassembled WGS sequence"/>
</dbReference>
<dbReference type="SMART" id="SM00668">
    <property type="entry name" value="CTLH"/>
    <property type="match status" value="1"/>
</dbReference>
<protein>
    <submittedName>
        <fullName evidence="3">Uncharacterized protein</fullName>
    </submittedName>
</protein>
<dbReference type="SMART" id="SM00449">
    <property type="entry name" value="SPRY"/>
    <property type="match status" value="1"/>
</dbReference>
<dbReference type="AlphaFoldDB" id="A0A8S1M066"/>
<evidence type="ECO:0000313" key="3">
    <source>
        <dbReference type="EMBL" id="CAD8073760.1"/>
    </source>
</evidence>
<feature type="domain" description="B30.2/SPRY" evidence="1">
    <location>
        <begin position="1"/>
        <end position="183"/>
    </location>
</feature>
<dbReference type="Pfam" id="PF00622">
    <property type="entry name" value="SPRY"/>
    <property type="match status" value="1"/>
</dbReference>
<dbReference type="SMART" id="SM00757">
    <property type="entry name" value="CRA"/>
    <property type="match status" value="1"/>
</dbReference>
<dbReference type="InterPro" id="IPR003877">
    <property type="entry name" value="SPRY_dom"/>
</dbReference>
<comment type="caution">
    <text evidence="3">The sequence shown here is derived from an EMBL/GenBank/DDBJ whole genome shotgun (WGS) entry which is preliminary data.</text>
</comment>
<dbReference type="PROSITE" id="PS50188">
    <property type="entry name" value="B302_SPRY"/>
    <property type="match status" value="1"/>
</dbReference>
<dbReference type="PANTHER" id="PTHR12864">
    <property type="entry name" value="RAN BINDING PROTEIN 9-RELATED"/>
    <property type="match status" value="1"/>
</dbReference>
<keyword evidence="4" id="KW-1185">Reference proteome</keyword>
<dbReference type="InterPro" id="IPR006594">
    <property type="entry name" value="LisH"/>
</dbReference>
<organism evidence="3 4">
    <name type="scientific">Paramecium primaurelia</name>
    <dbReference type="NCBI Taxonomy" id="5886"/>
    <lineage>
        <taxon>Eukaryota</taxon>
        <taxon>Sar</taxon>
        <taxon>Alveolata</taxon>
        <taxon>Ciliophora</taxon>
        <taxon>Intramacronucleata</taxon>
        <taxon>Oligohymenophorea</taxon>
        <taxon>Peniculida</taxon>
        <taxon>Parameciidae</taxon>
        <taxon>Paramecium</taxon>
    </lineage>
</organism>
<dbReference type="InterPro" id="IPR024964">
    <property type="entry name" value="CTLH/CRA"/>
</dbReference>
<proteinExistence type="predicted"/>
<dbReference type="OMA" id="RERVCDY"/>
<dbReference type="InterPro" id="IPR006595">
    <property type="entry name" value="CTLH_C"/>
</dbReference>
<dbReference type="InterPro" id="IPR044736">
    <property type="entry name" value="Gid1/RanBPM/SPLA_SPRY"/>
</dbReference>
<evidence type="ECO:0000259" key="1">
    <source>
        <dbReference type="PROSITE" id="PS50188"/>
    </source>
</evidence>
<evidence type="ECO:0000313" key="4">
    <source>
        <dbReference type="Proteomes" id="UP000688137"/>
    </source>
</evidence>
<dbReference type="CDD" id="cd12885">
    <property type="entry name" value="SPRY_RanBP_like"/>
    <property type="match status" value="1"/>
</dbReference>
<reference evidence="3" key="1">
    <citation type="submission" date="2021-01" db="EMBL/GenBank/DDBJ databases">
        <authorList>
            <consortium name="Genoscope - CEA"/>
            <person name="William W."/>
        </authorList>
    </citation>
    <scope>NUCLEOTIDE SEQUENCE</scope>
</reference>
<evidence type="ECO:0000259" key="2">
    <source>
        <dbReference type="PROSITE" id="PS50897"/>
    </source>
</evidence>
<dbReference type="PROSITE" id="PS50897">
    <property type="entry name" value="CTLH"/>
    <property type="match status" value="1"/>
</dbReference>
<dbReference type="Pfam" id="PF10607">
    <property type="entry name" value="CTLH"/>
    <property type="match status" value="1"/>
</dbReference>
<dbReference type="PROSITE" id="PS50896">
    <property type="entry name" value="LISH"/>
    <property type="match status" value="1"/>
</dbReference>
<dbReference type="InterPro" id="IPR001870">
    <property type="entry name" value="B30.2/SPRY"/>
</dbReference>
<accession>A0A8S1M066</accession>
<feature type="domain" description="CTLH" evidence="2">
    <location>
        <begin position="329"/>
        <end position="385"/>
    </location>
</feature>
<name>A0A8S1M066_PARPR</name>
<dbReference type="InterPro" id="IPR050618">
    <property type="entry name" value="Ubq-SigPath_Reg"/>
</dbReference>
<gene>
    <name evidence="3" type="ORF">PPRIM_AZ9-3.1.T0510227</name>
</gene>
<dbReference type="InterPro" id="IPR013144">
    <property type="entry name" value="CRA_dom"/>
</dbReference>